<comment type="similarity">
    <text evidence="2 7">Belongs to the profilin family.</text>
</comment>
<dbReference type="PRINTS" id="PR01640">
    <property type="entry name" value="PROFILINPLNT"/>
</dbReference>
<dbReference type="GO" id="GO:0003785">
    <property type="term" value="F:actin monomer binding"/>
    <property type="evidence" value="ECO:0007669"/>
    <property type="project" value="EnsemblFungi"/>
</dbReference>
<dbReference type="FunCoup" id="W2S4B3">
    <property type="interactions" value="281"/>
</dbReference>
<dbReference type="FunFam" id="3.30.450.30:FF:000001">
    <property type="entry name" value="Profilin"/>
    <property type="match status" value="1"/>
</dbReference>
<dbReference type="InterPro" id="IPR005455">
    <property type="entry name" value="PFN_euk"/>
</dbReference>
<evidence type="ECO:0000313" key="9">
    <source>
        <dbReference type="Proteomes" id="UP000030752"/>
    </source>
</evidence>
<dbReference type="InParanoid" id="W2S4B3"/>
<evidence type="ECO:0000256" key="7">
    <source>
        <dbReference type="RuleBase" id="RU003909"/>
    </source>
</evidence>
<keyword evidence="9" id="KW-1185">Reference proteome</keyword>
<reference evidence="8 9" key="1">
    <citation type="submission" date="2013-03" db="EMBL/GenBank/DDBJ databases">
        <title>The Genome Sequence of Phialophora europaea CBS 101466.</title>
        <authorList>
            <consortium name="The Broad Institute Genomics Platform"/>
            <person name="Cuomo C."/>
            <person name="de Hoog S."/>
            <person name="Gorbushina A."/>
            <person name="Walker B."/>
            <person name="Young S.K."/>
            <person name="Zeng Q."/>
            <person name="Gargeya S."/>
            <person name="Fitzgerald M."/>
            <person name="Haas B."/>
            <person name="Abouelleil A."/>
            <person name="Allen A.W."/>
            <person name="Alvarado L."/>
            <person name="Arachchi H.M."/>
            <person name="Berlin A.M."/>
            <person name="Chapman S.B."/>
            <person name="Gainer-Dewar J."/>
            <person name="Goldberg J."/>
            <person name="Griggs A."/>
            <person name="Gujja S."/>
            <person name="Hansen M."/>
            <person name="Howarth C."/>
            <person name="Imamovic A."/>
            <person name="Ireland A."/>
            <person name="Larimer J."/>
            <person name="McCowan C."/>
            <person name="Murphy C."/>
            <person name="Pearson M."/>
            <person name="Poon T.W."/>
            <person name="Priest M."/>
            <person name="Roberts A."/>
            <person name="Saif S."/>
            <person name="Shea T."/>
            <person name="Sisk P."/>
            <person name="Sykes S."/>
            <person name="Wortman J."/>
            <person name="Nusbaum C."/>
            <person name="Birren B."/>
        </authorList>
    </citation>
    <scope>NUCLEOTIDE SEQUENCE [LARGE SCALE GENOMIC DNA]</scope>
    <source>
        <strain evidence="8 9">CBS 101466</strain>
    </source>
</reference>
<dbReference type="GO" id="GO:0043332">
    <property type="term" value="C:mating projection tip"/>
    <property type="evidence" value="ECO:0007669"/>
    <property type="project" value="EnsemblFungi"/>
</dbReference>
<evidence type="ECO:0000256" key="6">
    <source>
        <dbReference type="RuleBase" id="RU003908"/>
    </source>
</evidence>
<dbReference type="GO" id="GO:0051285">
    <property type="term" value="C:cell cortex of cell tip"/>
    <property type="evidence" value="ECO:0007669"/>
    <property type="project" value="EnsemblFungi"/>
</dbReference>
<evidence type="ECO:0000256" key="1">
    <source>
        <dbReference type="ARBA" id="ARBA00004245"/>
    </source>
</evidence>
<evidence type="ECO:0000256" key="5">
    <source>
        <dbReference type="ARBA" id="ARBA00023212"/>
    </source>
</evidence>
<dbReference type="CDD" id="cd00148">
    <property type="entry name" value="PROF"/>
    <property type="match status" value="1"/>
</dbReference>
<dbReference type="RefSeq" id="XP_008714609.1">
    <property type="nucleotide sequence ID" value="XM_008716387.1"/>
</dbReference>
<dbReference type="SUPFAM" id="SSF55770">
    <property type="entry name" value="Profilin (actin-binding protein)"/>
    <property type="match status" value="1"/>
</dbReference>
<dbReference type="PANTHER" id="PTHR11604">
    <property type="entry name" value="PROFILIN"/>
    <property type="match status" value="1"/>
</dbReference>
<dbReference type="Proteomes" id="UP000030752">
    <property type="component" value="Unassembled WGS sequence"/>
</dbReference>
<dbReference type="eggNOG" id="KOG1755">
    <property type="taxonomic scope" value="Eukaryota"/>
</dbReference>
<dbReference type="GO" id="GO:0044396">
    <property type="term" value="P:actin cortical patch organization"/>
    <property type="evidence" value="ECO:0007669"/>
    <property type="project" value="EnsemblFungi"/>
</dbReference>
<dbReference type="InterPro" id="IPR036140">
    <property type="entry name" value="PFN_sf"/>
</dbReference>
<dbReference type="Pfam" id="PF00235">
    <property type="entry name" value="Profilin"/>
    <property type="match status" value="1"/>
</dbReference>
<keyword evidence="5 6" id="KW-0206">Cytoskeleton</keyword>
<comment type="subunit">
    <text evidence="6">Occurs in many kinds of cells as a complex with monomeric actin in a 1:1 ratio.</text>
</comment>
<dbReference type="GO" id="GO:0031097">
    <property type="term" value="C:medial cortex"/>
    <property type="evidence" value="ECO:0007669"/>
    <property type="project" value="EnsemblFungi"/>
</dbReference>
<evidence type="ECO:0000256" key="4">
    <source>
        <dbReference type="ARBA" id="ARBA00023203"/>
    </source>
</evidence>
<dbReference type="GO" id="GO:0000755">
    <property type="term" value="P:cytogamy"/>
    <property type="evidence" value="ECO:0007669"/>
    <property type="project" value="EnsemblFungi"/>
</dbReference>
<dbReference type="HOGENOM" id="CLU_120772_1_1_1"/>
<evidence type="ECO:0000256" key="3">
    <source>
        <dbReference type="ARBA" id="ARBA00022490"/>
    </source>
</evidence>
<accession>W2S4B3</accession>
<evidence type="ECO:0000313" key="8">
    <source>
        <dbReference type="EMBL" id="ETN42873.1"/>
    </source>
</evidence>
<dbReference type="GeneID" id="19969370"/>
<dbReference type="PROSITE" id="PS00414">
    <property type="entry name" value="PROFILIN"/>
    <property type="match status" value="1"/>
</dbReference>
<comment type="function">
    <text evidence="6">Binds to actin and affects the structure of the cytoskeleton. At high concentrations, profilin prevents the polymerization of actin, whereas it enhances it at low concentrations.</text>
</comment>
<dbReference type="EMBL" id="KB822718">
    <property type="protein sequence ID" value="ETN42873.1"/>
    <property type="molecule type" value="Genomic_DNA"/>
</dbReference>
<dbReference type="PRINTS" id="PR00392">
    <property type="entry name" value="PROFILIN"/>
</dbReference>
<name>W2S4B3_CYPE1</name>
<dbReference type="PANTHER" id="PTHR11604:SF0">
    <property type="entry name" value="PROFILIN"/>
    <property type="match status" value="1"/>
</dbReference>
<evidence type="ECO:0000256" key="2">
    <source>
        <dbReference type="ARBA" id="ARBA00010058"/>
    </source>
</evidence>
<protein>
    <recommendedName>
        <fullName evidence="7">Profilin</fullName>
    </recommendedName>
</protein>
<dbReference type="GO" id="GO:1903475">
    <property type="term" value="P:mitotic actomyosin contractile ring assembly"/>
    <property type="evidence" value="ECO:0007669"/>
    <property type="project" value="EnsemblFungi"/>
</dbReference>
<dbReference type="GO" id="GO:0030041">
    <property type="term" value="P:actin filament polymerization"/>
    <property type="evidence" value="ECO:0007669"/>
    <property type="project" value="EnsemblFungi"/>
</dbReference>
<keyword evidence="3" id="KW-0963">Cytoplasm</keyword>
<dbReference type="VEuPathDB" id="FungiDB:HMPREF1541_02031"/>
<comment type="subcellular location">
    <subcellularLocation>
        <location evidence="1">Cytoplasm</location>
        <location evidence="1">Cytoskeleton</location>
    </subcellularLocation>
</comment>
<organism evidence="8 9">
    <name type="scientific">Cyphellophora europaea (strain CBS 101466)</name>
    <name type="common">Phialophora europaea</name>
    <dbReference type="NCBI Taxonomy" id="1220924"/>
    <lineage>
        <taxon>Eukaryota</taxon>
        <taxon>Fungi</taxon>
        <taxon>Dikarya</taxon>
        <taxon>Ascomycota</taxon>
        <taxon>Pezizomycotina</taxon>
        <taxon>Eurotiomycetes</taxon>
        <taxon>Chaetothyriomycetidae</taxon>
        <taxon>Chaetothyriales</taxon>
        <taxon>Cyphellophoraceae</taxon>
        <taxon>Cyphellophora</taxon>
    </lineage>
</organism>
<dbReference type="Gene3D" id="3.30.450.30">
    <property type="entry name" value="Dynein light chain 2a, cytoplasmic"/>
    <property type="match status" value="1"/>
</dbReference>
<dbReference type="GO" id="GO:0005856">
    <property type="term" value="C:cytoskeleton"/>
    <property type="evidence" value="ECO:0007669"/>
    <property type="project" value="UniProtKB-SubCell"/>
</dbReference>
<gene>
    <name evidence="8" type="ORF">HMPREF1541_02031</name>
</gene>
<dbReference type="STRING" id="1220924.W2S4B3"/>
<keyword evidence="4 7" id="KW-0009">Actin-binding</keyword>
<dbReference type="OrthoDB" id="421374at2759"/>
<proteinExistence type="inferred from homology"/>
<dbReference type="AlphaFoldDB" id="W2S4B3"/>
<dbReference type="InterPro" id="IPR027310">
    <property type="entry name" value="Profilin_CS"/>
</dbReference>
<dbReference type="InterPro" id="IPR048278">
    <property type="entry name" value="PFN"/>
</dbReference>
<dbReference type="SMART" id="SM00392">
    <property type="entry name" value="PROF"/>
    <property type="match status" value="1"/>
</dbReference>
<dbReference type="GO" id="GO:0005085">
    <property type="term" value="F:guanyl-nucleotide exchange factor activity"/>
    <property type="evidence" value="ECO:0007669"/>
    <property type="project" value="EnsemblFungi"/>
</dbReference>
<sequence length="130" mass="13852">MSWQAYVDTSLVGTGDVDRAAIVSAAGDSVWATSSNFKVSPQEMQEIVTAFKDTAEPKNIQSTGLHVAGEKFIVLKADDTSIYGKKGKEGIVIRKTKQALLIAHYPESVQPGSAANTVEKLGDYLVGSGY</sequence>